<organism evidence="1">
    <name type="scientific">marine sediment metagenome</name>
    <dbReference type="NCBI Taxonomy" id="412755"/>
    <lineage>
        <taxon>unclassified sequences</taxon>
        <taxon>metagenomes</taxon>
        <taxon>ecological metagenomes</taxon>
    </lineage>
</organism>
<gene>
    <name evidence="1" type="ORF">S03H2_16001</name>
</gene>
<protein>
    <submittedName>
        <fullName evidence="1">Uncharacterized protein</fullName>
    </submittedName>
</protein>
<reference evidence="1" key="1">
    <citation type="journal article" date="2014" name="Front. Microbiol.">
        <title>High frequency of phylogenetically diverse reductive dehalogenase-homologous genes in deep subseafloor sedimentary metagenomes.</title>
        <authorList>
            <person name="Kawai M."/>
            <person name="Futagami T."/>
            <person name="Toyoda A."/>
            <person name="Takaki Y."/>
            <person name="Nishi S."/>
            <person name="Hori S."/>
            <person name="Arai W."/>
            <person name="Tsubouchi T."/>
            <person name="Morono Y."/>
            <person name="Uchiyama I."/>
            <person name="Ito T."/>
            <person name="Fujiyama A."/>
            <person name="Inagaki F."/>
            <person name="Takami H."/>
        </authorList>
    </citation>
    <scope>NUCLEOTIDE SEQUENCE</scope>
    <source>
        <strain evidence="1">Expedition CK06-06</strain>
    </source>
</reference>
<dbReference type="EMBL" id="BARU01008153">
    <property type="protein sequence ID" value="GAH37475.1"/>
    <property type="molecule type" value="Genomic_DNA"/>
</dbReference>
<name>X1FY80_9ZZZZ</name>
<accession>X1FY80</accession>
<comment type="caution">
    <text evidence="1">The sequence shown here is derived from an EMBL/GenBank/DDBJ whole genome shotgun (WGS) entry which is preliminary data.</text>
</comment>
<feature type="non-terminal residue" evidence="1">
    <location>
        <position position="209"/>
    </location>
</feature>
<sequence>MASARAIAAKEQRYVGVRFQKAYDPEGPLRAPQYMIFVVQDPALGAYFFRAVEGLEPIKLPDSVGVTDFTIVRGNDRNYLKNPANPKAQFRLNDQSFTFAQKDNWFSSASALTDITTFSIIFSPSGKMVIHGIRVTNRNGYSDTKSHEMNLSNDDIFNKKLQVDAGIGMFYQDDYFGVLSNSYGDLGLGPEPSRRSFVIYEEEKFRQAY</sequence>
<proteinExistence type="predicted"/>
<evidence type="ECO:0000313" key="1">
    <source>
        <dbReference type="EMBL" id="GAH37475.1"/>
    </source>
</evidence>
<dbReference type="AlphaFoldDB" id="X1FY80"/>